<gene>
    <name evidence="5" type="ORF">EIK79_00555</name>
</gene>
<dbReference type="AlphaFoldDB" id="A0A3P3RKZ1"/>
<name>A0A3P3RKZ1_9EURY</name>
<dbReference type="Pfam" id="PF13404">
    <property type="entry name" value="HTH_AsnC-type"/>
    <property type="match status" value="1"/>
</dbReference>
<sequence length="198" mass="21964">MRDLDETDLEILELLMSDARRPWREIAEIVDLSAPAVSDRVSRLQEVGIIQRFTLDVDRSQLHEGVPVLLTLELESDERGDVRETLLAADAVEYIFTTAANDLLCYARVVDGDVPTWLSGTLDMTSVANYDVTLLTGVEWTPSIDGTEFALMCAECGNTVTSEGIATRIGDNLYQFCCPSCEARFEAQYERLNEGATS</sequence>
<organism evidence="5 6">
    <name type="scientific">Halocatena pleomorpha</name>
    <dbReference type="NCBI Taxonomy" id="1785090"/>
    <lineage>
        <taxon>Archaea</taxon>
        <taxon>Methanobacteriati</taxon>
        <taxon>Methanobacteriota</taxon>
        <taxon>Stenosarchaea group</taxon>
        <taxon>Halobacteria</taxon>
        <taxon>Halobacteriales</taxon>
        <taxon>Natronomonadaceae</taxon>
        <taxon>Halocatena</taxon>
    </lineage>
</organism>
<keyword evidence="2" id="KW-0238">DNA-binding</keyword>
<proteinExistence type="predicted"/>
<keyword evidence="6" id="KW-1185">Reference proteome</keyword>
<dbReference type="InterPro" id="IPR056526">
    <property type="entry name" value="TRASH_HVO_1752"/>
</dbReference>
<dbReference type="InterPro" id="IPR019888">
    <property type="entry name" value="Tscrpt_reg_AsnC-like"/>
</dbReference>
<comment type="caution">
    <text evidence="5">The sequence shown here is derived from an EMBL/GenBank/DDBJ whole genome shotgun (WGS) entry which is preliminary data.</text>
</comment>
<dbReference type="InterPro" id="IPR050684">
    <property type="entry name" value="HTH-Siroheme_Decarb"/>
</dbReference>
<dbReference type="RefSeq" id="WP_124953205.1">
    <property type="nucleotide sequence ID" value="NZ_RRCH01000002.1"/>
</dbReference>
<keyword evidence="3" id="KW-0804">Transcription</keyword>
<keyword evidence="1" id="KW-0805">Transcription regulation</keyword>
<reference evidence="5 6" key="1">
    <citation type="submission" date="2018-11" db="EMBL/GenBank/DDBJ databases">
        <title>Taxonoimc description of Halomarina strain SPP-AMP-1.</title>
        <authorList>
            <person name="Pal Y."/>
            <person name="Srinivasana K."/>
            <person name="Verma A."/>
            <person name="Kumar P."/>
        </authorList>
    </citation>
    <scope>NUCLEOTIDE SEQUENCE [LARGE SCALE GENOMIC DNA]</scope>
    <source>
        <strain evidence="5 6">SPP-AMP-1</strain>
    </source>
</reference>
<evidence type="ECO:0000256" key="3">
    <source>
        <dbReference type="ARBA" id="ARBA00023163"/>
    </source>
</evidence>
<evidence type="ECO:0000259" key="4">
    <source>
        <dbReference type="PROSITE" id="PS50956"/>
    </source>
</evidence>
<dbReference type="CDD" id="cd00090">
    <property type="entry name" value="HTH_ARSR"/>
    <property type="match status" value="1"/>
</dbReference>
<dbReference type="PRINTS" id="PR00033">
    <property type="entry name" value="HTHASNC"/>
</dbReference>
<dbReference type="SMART" id="SM00344">
    <property type="entry name" value="HTH_ASNC"/>
    <property type="match status" value="1"/>
</dbReference>
<dbReference type="InterPro" id="IPR036388">
    <property type="entry name" value="WH-like_DNA-bd_sf"/>
</dbReference>
<accession>A0A3P3RKZ1</accession>
<evidence type="ECO:0000256" key="2">
    <source>
        <dbReference type="ARBA" id="ARBA00023125"/>
    </source>
</evidence>
<dbReference type="InterPro" id="IPR011017">
    <property type="entry name" value="TRASH_dom"/>
</dbReference>
<dbReference type="InterPro" id="IPR011991">
    <property type="entry name" value="ArsR-like_HTH"/>
</dbReference>
<dbReference type="Pfam" id="PF24273">
    <property type="entry name" value="TRASH_HVO_1752_C"/>
    <property type="match status" value="1"/>
</dbReference>
<dbReference type="PANTHER" id="PTHR43413">
    <property type="entry name" value="TRANSCRIPTIONAL REGULATOR, ASNC FAMILY"/>
    <property type="match status" value="1"/>
</dbReference>
<protein>
    <submittedName>
        <fullName evidence="5">AsnC family transcriptional regulator</fullName>
    </submittedName>
</protein>
<evidence type="ECO:0000256" key="1">
    <source>
        <dbReference type="ARBA" id="ARBA00023015"/>
    </source>
</evidence>
<dbReference type="InterPro" id="IPR036390">
    <property type="entry name" value="WH_DNA-bd_sf"/>
</dbReference>
<dbReference type="PANTHER" id="PTHR43413:SF4">
    <property type="entry name" value="HTH-TYPE TRANSCRIPTIONAL REGULATOR LYSM"/>
    <property type="match status" value="1"/>
</dbReference>
<evidence type="ECO:0000313" key="5">
    <source>
        <dbReference type="EMBL" id="RRJ34035.1"/>
    </source>
</evidence>
<dbReference type="SMART" id="SM00746">
    <property type="entry name" value="TRASH"/>
    <property type="match status" value="1"/>
</dbReference>
<dbReference type="Proteomes" id="UP000282322">
    <property type="component" value="Unassembled WGS sequence"/>
</dbReference>
<evidence type="ECO:0000313" key="6">
    <source>
        <dbReference type="Proteomes" id="UP000282322"/>
    </source>
</evidence>
<dbReference type="InterPro" id="IPR000485">
    <property type="entry name" value="AsnC-type_HTH_dom"/>
</dbReference>
<dbReference type="OrthoDB" id="33200at2157"/>
<dbReference type="EMBL" id="RRCH01000002">
    <property type="protein sequence ID" value="RRJ34035.1"/>
    <property type="molecule type" value="Genomic_DNA"/>
</dbReference>
<dbReference type="SUPFAM" id="SSF46785">
    <property type="entry name" value="Winged helix' DNA-binding domain"/>
    <property type="match status" value="1"/>
</dbReference>
<feature type="domain" description="HTH asnC-type" evidence="4">
    <location>
        <begin position="4"/>
        <end position="67"/>
    </location>
</feature>
<dbReference type="PROSITE" id="PS50956">
    <property type="entry name" value="HTH_ASNC_2"/>
    <property type="match status" value="1"/>
</dbReference>
<dbReference type="Gene3D" id="1.10.10.10">
    <property type="entry name" value="Winged helix-like DNA-binding domain superfamily/Winged helix DNA-binding domain"/>
    <property type="match status" value="1"/>
</dbReference>
<dbReference type="GO" id="GO:0043565">
    <property type="term" value="F:sequence-specific DNA binding"/>
    <property type="evidence" value="ECO:0007669"/>
    <property type="project" value="InterPro"/>
</dbReference>